<dbReference type="OMA" id="IENTEFR"/>
<feature type="region of interest" description="Disordered" evidence="8">
    <location>
        <begin position="1"/>
        <end position="69"/>
    </location>
</feature>
<dbReference type="InterPro" id="IPR005821">
    <property type="entry name" value="Ion_trans_dom"/>
</dbReference>
<organism evidence="11 12">
    <name type="scientific">Vitrella brassicaformis (strain CCMP3155)</name>
    <dbReference type="NCBI Taxonomy" id="1169540"/>
    <lineage>
        <taxon>Eukaryota</taxon>
        <taxon>Sar</taxon>
        <taxon>Alveolata</taxon>
        <taxon>Colpodellida</taxon>
        <taxon>Vitrellaceae</taxon>
        <taxon>Vitrella</taxon>
    </lineage>
</organism>
<comment type="subcellular location">
    <subcellularLocation>
        <location evidence="1">Membrane</location>
        <topology evidence="1">Multi-pass membrane protein</topology>
    </subcellularLocation>
</comment>
<dbReference type="InterPro" id="IPR003938">
    <property type="entry name" value="K_chnl_volt-dep_EAG/ELK/ERG"/>
</dbReference>
<keyword evidence="7" id="KW-0407">Ion channel</keyword>
<feature type="transmembrane region" description="Helical" evidence="9">
    <location>
        <begin position="116"/>
        <end position="134"/>
    </location>
</feature>
<feature type="compositionally biased region" description="Polar residues" evidence="8">
    <location>
        <begin position="703"/>
        <end position="720"/>
    </location>
</feature>
<dbReference type="PROSITE" id="PS50042">
    <property type="entry name" value="CNMP_BINDING_3"/>
    <property type="match status" value="1"/>
</dbReference>
<dbReference type="GO" id="GO:0016020">
    <property type="term" value="C:membrane"/>
    <property type="evidence" value="ECO:0007669"/>
    <property type="project" value="UniProtKB-SubCell"/>
</dbReference>
<evidence type="ECO:0000313" key="11">
    <source>
        <dbReference type="EMBL" id="CEM14151.1"/>
    </source>
</evidence>
<dbReference type="FunFam" id="1.10.287.70:FF:000123">
    <property type="entry name" value="Potassium channel KAT3"/>
    <property type="match status" value="1"/>
</dbReference>
<feature type="domain" description="Cyclic nucleotide-binding" evidence="10">
    <location>
        <begin position="481"/>
        <end position="588"/>
    </location>
</feature>
<dbReference type="InterPro" id="IPR014710">
    <property type="entry name" value="RmlC-like_jellyroll"/>
</dbReference>
<dbReference type="VEuPathDB" id="CryptoDB:Vbra_15662"/>
<feature type="region of interest" description="Disordered" evidence="8">
    <location>
        <begin position="630"/>
        <end position="759"/>
    </location>
</feature>
<protein>
    <recommendedName>
        <fullName evidence="10">Cyclic nucleotide-binding domain-containing protein</fullName>
    </recommendedName>
</protein>
<feature type="compositionally biased region" description="Low complexity" evidence="8">
    <location>
        <begin position="665"/>
        <end position="680"/>
    </location>
</feature>
<name>A0A0G4FKA6_VITBC</name>
<dbReference type="SUPFAM" id="SSF81324">
    <property type="entry name" value="Voltage-gated potassium channels"/>
    <property type="match status" value="1"/>
</dbReference>
<dbReference type="OrthoDB" id="417811at2759"/>
<dbReference type="AlphaFoldDB" id="A0A0G4FKA6"/>
<dbReference type="PANTHER" id="PTHR47823">
    <property type="entry name" value="ION_TRANS DOMAIN-CONTAINING PROTEIN"/>
    <property type="match status" value="1"/>
</dbReference>
<keyword evidence="12" id="KW-1185">Reference proteome</keyword>
<evidence type="ECO:0000256" key="8">
    <source>
        <dbReference type="SAM" id="MobiDB-lite"/>
    </source>
</evidence>
<keyword evidence="3 9" id="KW-0812">Transmembrane</keyword>
<accession>A0A0G4FKA6</accession>
<keyword evidence="2" id="KW-0813">Transport</keyword>
<dbReference type="PRINTS" id="PR01463">
    <property type="entry name" value="EAGCHANLFMLY"/>
</dbReference>
<evidence type="ECO:0000256" key="2">
    <source>
        <dbReference type="ARBA" id="ARBA00022448"/>
    </source>
</evidence>
<dbReference type="Pfam" id="PF00027">
    <property type="entry name" value="cNMP_binding"/>
    <property type="match status" value="1"/>
</dbReference>
<dbReference type="SMART" id="SM00100">
    <property type="entry name" value="cNMP"/>
    <property type="match status" value="1"/>
</dbReference>
<dbReference type="CDD" id="cd00038">
    <property type="entry name" value="CAP_ED"/>
    <property type="match status" value="1"/>
</dbReference>
<dbReference type="SUPFAM" id="SSF51206">
    <property type="entry name" value="cAMP-binding domain-like"/>
    <property type="match status" value="1"/>
</dbReference>
<keyword evidence="6 9" id="KW-0472">Membrane</keyword>
<evidence type="ECO:0000313" key="12">
    <source>
        <dbReference type="Proteomes" id="UP000041254"/>
    </source>
</evidence>
<evidence type="ECO:0000256" key="7">
    <source>
        <dbReference type="ARBA" id="ARBA00023303"/>
    </source>
</evidence>
<dbReference type="Proteomes" id="UP000041254">
    <property type="component" value="Unassembled WGS sequence"/>
</dbReference>
<gene>
    <name evidence="11" type="ORF">Vbra_15662</name>
</gene>
<evidence type="ECO:0000256" key="5">
    <source>
        <dbReference type="ARBA" id="ARBA00023065"/>
    </source>
</evidence>
<feature type="transmembrane region" description="Helical" evidence="9">
    <location>
        <begin position="332"/>
        <end position="352"/>
    </location>
</feature>
<dbReference type="InParanoid" id="A0A0G4FKA6"/>
<feature type="region of interest" description="Disordered" evidence="8">
    <location>
        <begin position="590"/>
        <end position="616"/>
    </location>
</feature>
<keyword evidence="4 9" id="KW-1133">Transmembrane helix</keyword>
<evidence type="ECO:0000256" key="3">
    <source>
        <dbReference type="ARBA" id="ARBA00022692"/>
    </source>
</evidence>
<dbReference type="Pfam" id="PF00520">
    <property type="entry name" value="Ion_trans"/>
    <property type="match status" value="1"/>
</dbReference>
<reference evidence="11 12" key="1">
    <citation type="submission" date="2014-11" db="EMBL/GenBank/DDBJ databases">
        <authorList>
            <person name="Zhu J."/>
            <person name="Qi W."/>
            <person name="Song R."/>
        </authorList>
    </citation>
    <scope>NUCLEOTIDE SEQUENCE [LARGE SCALE GENOMIC DNA]</scope>
</reference>
<feature type="transmembrane region" description="Helical" evidence="9">
    <location>
        <begin position="275"/>
        <end position="295"/>
    </location>
</feature>
<dbReference type="InterPro" id="IPR000595">
    <property type="entry name" value="cNMP-bd_dom"/>
</dbReference>
<keyword evidence="5" id="KW-0406">Ion transport</keyword>
<dbReference type="InterPro" id="IPR018490">
    <property type="entry name" value="cNMP-bd_dom_sf"/>
</dbReference>
<evidence type="ECO:0000256" key="9">
    <source>
        <dbReference type="SAM" id="Phobius"/>
    </source>
</evidence>
<evidence type="ECO:0000256" key="4">
    <source>
        <dbReference type="ARBA" id="ARBA00022989"/>
    </source>
</evidence>
<dbReference type="Gene3D" id="2.60.120.10">
    <property type="entry name" value="Jelly Rolls"/>
    <property type="match status" value="1"/>
</dbReference>
<feature type="transmembrane region" description="Helical" evidence="9">
    <location>
        <begin position="359"/>
        <end position="385"/>
    </location>
</feature>
<dbReference type="EMBL" id="CDMY01000454">
    <property type="protein sequence ID" value="CEM14151.1"/>
    <property type="molecule type" value="Genomic_DNA"/>
</dbReference>
<evidence type="ECO:0000259" key="10">
    <source>
        <dbReference type="PROSITE" id="PS50042"/>
    </source>
</evidence>
<proteinExistence type="predicted"/>
<feature type="compositionally biased region" description="Basic residues" evidence="8">
    <location>
        <begin position="593"/>
        <end position="612"/>
    </location>
</feature>
<sequence length="1004" mass="111291">MGSGLSSISLRLPKAAGRRCARDDEATESVPGRQDGSLQIPSAEEGKPKATLDQQGTMASSGPRRKSVTVPVVEGDSTVRFQEVTLPTTRTLLQLRIEKVPNCTIPIHPYSNVSKIWSVAVAILLMYTASVMPYRICFLEITKRGDFSNPWTTIEIIVDVGFFTDVIMNFNTGYFDSEGNAVMDSREIAKNYAMTWFLPDLIACLPFTWLSGSGESEDTKEFDWNKLARLGVLNRVFRMLKILRLFRLVKVLKIFKKIEDITAGATMEQARLFGFLKFLCGMLVFVHVIGCFWYFSARLANFHDDTWVVRHFSQGIIGNEEAHKEFSLASKYLASIYFVLATLTTIGFADIIPFTNAEYCFVFALMCTGVAFYTTSISTLTNVLFSRDARQQALKEKQLVLKTFASETRLPRDTYQELNRNLEHLTHKGMTSDIRRAYNALMQEFPIRDRYRMACAMHQGRHMEIPFFADRKDDELSIAMVAPRLRLVQFLPMEIIYHRGDHPVNCYFLCKGTVGYLSGGEWGHFPYQLLPHGSYFGESEIMVPAKRQYTVRAETKSECLVISKKDLFTVFLEFPEIAAELRETALAREEKARKRSMLTRRAPRSPSRKRTMERRSQSCLDIGYESSSLFLESPPGPLSAVSPVAKRQEEPRTVPVKLRQKSATEDLTSSASSSAVATADTDGDPVLSKSAVETGKEMEGPGQRSTIRTVSFTPGDTQAPSRPAGRQKQEAPLHSSPPPMLTGTSAHPPTPCNEQDGDTTPLWVQELVTSAVIEQTDADAPVPCADRQETQFLCGGSSHAHLVEVPTRAPTVEDVPVLHSEPVTGRAGSMAGAQMAGMFKWEGARTTNPLFRSFHQSADESRRGSASDLQLGALHPPVLPQSVSERLVKYDNNAGASSDLASPSRAGVPTSTAILAGCTASLKIIQEECDRVRKALDDKAATHTGGGDALGMADVLARLTNIEAQIRVASSWQKAFTESQIEVINFLKGLDFNLQMILAVVNRD</sequence>
<evidence type="ECO:0000256" key="1">
    <source>
        <dbReference type="ARBA" id="ARBA00004141"/>
    </source>
</evidence>
<evidence type="ECO:0000256" key="6">
    <source>
        <dbReference type="ARBA" id="ARBA00023136"/>
    </source>
</evidence>
<dbReference type="Gene3D" id="1.10.287.70">
    <property type="match status" value="1"/>
</dbReference>
<dbReference type="GO" id="GO:0005249">
    <property type="term" value="F:voltage-gated potassium channel activity"/>
    <property type="evidence" value="ECO:0007669"/>
    <property type="project" value="InterPro"/>
</dbReference>
<dbReference type="PANTHER" id="PTHR47823:SF9">
    <property type="entry name" value="CHROMOSOME UNDETERMINED SCAFFOLD_10, WHOLE GENOME SHOTGUN SEQUENCE"/>
    <property type="match status" value="1"/>
</dbReference>